<dbReference type="PANTHER" id="PTHR12011:SF347">
    <property type="entry name" value="FI21270P1-RELATED"/>
    <property type="match status" value="1"/>
</dbReference>
<keyword evidence="10" id="KW-1185">Reference proteome</keyword>
<evidence type="ECO:0000256" key="3">
    <source>
        <dbReference type="ARBA" id="ARBA00022989"/>
    </source>
</evidence>
<feature type="compositionally biased region" description="Low complexity" evidence="5">
    <location>
        <begin position="26"/>
        <end position="51"/>
    </location>
</feature>
<dbReference type="PANTHER" id="PTHR12011">
    <property type="entry name" value="ADHESION G-PROTEIN COUPLED RECEPTOR"/>
    <property type="match status" value="1"/>
</dbReference>
<keyword evidence="7" id="KW-0732">Signal</keyword>
<dbReference type="PROSITE" id="PS50261">
    <property type="entry name" value="G_PROTEIN_RECEP_F2_4"/>
    <property type="match status" value="1"/>
</dbReference>
<comment type="subcellular location">
    <subcellularLocation>
        <location evidence="1">Membrane</location>
        <topology evidence="1">Multi-pass membrane protein</topology>
    </subcellularLocation>
</comment>
<organism evidence="9 10">
    <name type="scientific">Porites lobata</name>
    <dbReference type="NCBI Taxonomy" id="104759"/>
    <lineage>
        <taxon>Eukaryota</taxon>
        <taxon>Metazoa</taxon>
        <taxon>Cnidaria</taxon>
        <taxon>Anthozoa</taxon>
        <taxon>Hexacorallia</taxon>
        <taxon>Scleractinia</taxon>
        <taxon>Fungiina</taxon>
        <taxon>Poritidae</taxon>
        <taxon>Porites</taxon>
    </lineage>
</organism>
<keyword evidence="2 6" id="KW-0812">Transmembrane</keyword>
<feature type="transmembrane region" description="Helical" evidence="6">
    <location>
        <begin position="387"/>
        <end position="413"/>
    </location>
</feature>
<evidence type="ECO:0000256" key="2">
    <source>
        <dbReference type="ARBA" id="ARBA00022692"/>
    </source>
</evidence>
<protein>
    <recommendedName>
        <fullName evidence="8">G-protein coupled receptors family 2 profile 2 domain-containing protein</fullName>
    </recommendedName>
</protein>
<evidence type="ECO:0000313" key="10">
    <source>
        <dbReference type="Proteomes" id="UP001159405"/>
    </source>
</evidence>
<keyword evidence="3 6" id="KW-1133">Transmembrane helix</keyword>
<keyword evidence="4 6" id="KW-0472">Membrane</keyword>
<dbReference type="InterPro" id="IPR000832">
    <property type="entry name" value="GPCR_2_secretin-like"/>
</dbReference>
<feature type="region of interest" description="Disordered" evidence="5">
    <location>
        <begin position="25"/>
        <end position="54"/>
    </location>
</feature>
<dbReference type="Pfam" id="PF00002">
    <property type="entry name" value="7tm_2"/>
    <property type="match status" value="1"/>
</dbReference>
<dbReference type="PRINTS" id="PR00249">
    <property type="entry name" value="GPCRSECRETIN"/>
</dbReference>
<evidence type="ECO:0000256" key="4">
    <source>
        <dbReference type="ARBA" id="ARBA00023136"/>
    </source>
</evidence>
<sequence length="665" mass="74975">MQKFIVFIIFFWRADVALLQASTVDSSSPSSNLEPSPSSVDQASNSSSNMSGTPVVQTTMTLDLSASVFENNTSQTTIQPAPATSDTQPSQTVNASISATATVALNCADVNWTHSFPLCSDKGCVKENMKILDAMSRCFEEKSENVSFSKMDMPEKLMSMGRSFVKEMKAKLDNCSAGNCNDSEIFVIGKMAMEVGVINCARFNNTKMESMEFPNYTHPAFNGKNMADSIDIAISELPKTGKFMYVVAVMPNVFGVENLKKNDMDWEDSDIGGSKLHELYVVEDKLYTHKQAPKKRINSNFISAVFYHEEAEFKKPALITLKHLHASDETFDSSCVFWDERMWSKDGSSVKTTGPSETICNSFVKPFVTFAVLSKVAEKVDDSDRKLFVTVATVLGSFSILSLLICAIVAIVINYHQFDKMRIALNMDVSLLLSQLVFFIGLPTSTTLFHSNPKTCEVVNPFLQFFELAALSWLLMEGIYYYSTLKPLFNDNNTVPIVFYFAVGWGIPVAFASACAEFNYPHFGIPERSEFCWMFVRGSEAWYFGAPVLILVVLNLITRACTLKEVITWQDDPDDIRLERAKYRLVTSVVIMLAIVLTWLSGILAVNNTTSKTYHYFFIVFYTFQGLLVLLFYCIRNQEMWEFRKGKKEEEEKEKNKTYDFVYHP</sequence>
<evidence type="ECO:0000256" key="1">
    <source>
        <dbReference type="ARBA" id="ARBA00004141"/>
    </source>
</evidence>
<evidence type="ECO:0000256" key="5">
    <source>
        <dbReference type="SAM" id="MobiDB-lite"/>
    </source>
</evidence>
<feature type="transmembrane region" description="Helical" evidence="6">
    <location>
        <begin position="541"/>
        <end position="562"/>
    </location>
</feature>
<evidence type="ECO:0000256" key="6">
    <source>
        <dbReference type="SAM" id="Phobius"/>
    </source>
</evidence>
<comment type="caution">
    <text evidence="9">The sequence shown here is derived from an EMBL/GenBank/DDBJ whole genome shotgun (WGS) entry which is preliminary data.</text>
</comment>
<accession>A0ABN8QMX4</accession>
<dbReference type="Gene3D" id="2.60.220.50">
    <property type="match status" value="1"/>
</dbReference>
<evidence type="ECO:0000259" key="8">
    <source>
        <dbReference type="PROSITE" id="PS50261"/>
    </source>
</evidence>
<proteinExistence type="predicted"/>
<feature type="transmembrane region" description="Helical" evidence="6">
    <location>
        <begin position="616"/>
        <end position="635"/>
    </location>
</feature>
<reference evidence="9 10" key="1">
    <citation type="submission" date="2022-05" db="EMBL/GenBank/DDBJ databases">
        <authorList>
            <consortium name="Genoscope - CEA"/>
            <person name="William W."/>
        </authorList>
    </citation>
    <scope>NUCLEOTIDE SEQUENCE [LARGE SCALE GENOMIC DNA]</scope>
</reference>
<feature type="domain" description="G-protein coupled receptors family 2 profile 2" evidence="8">
    <location>
        <begin position="388"/>
        <end position="637"/>
    </location>
</feature>
<name>A0ABN8QMX4_9CNID</name>
<evidence type="ECO:0000313" key="9">
    <source>
        <dbReference type="EMBL" id="CAH3167364.1"/>
    </source>
</evidence>
<dbReference type="Proteomes" id="UP001159405">
    <property type="component" value="Unassembled WGS sequence"/>
</dbReference>
<dbReference type="EMBL" id="CALNXK010000140">
    <property type="protein sequence ID" value="CAH3167364.1"/>
    <property type="molecule type" value="Genomic_DNA"/>
</dbReference>
<evidence type="ECO:0000256" key="7">
    <source>
        <dbReference type="SAM" id="SignalP"/>
    </source>
</evidence>
<dbReference type="InterPro" id="IPR017981">
    <property type="entry name" value="GPCR_2-like_7TM"/>
</dbReference>
<feature type="chain" id="PRO_5045078670" description="G-protein coupled receptors family 2 profile 2 domain-containing protein" evidence="7">
    <location>
        <begin position="22"/>
        <end position="665"/>
    </location>
</feature>
<dbReference type="InterPro" id="IPR046338">
    <property type="entry name" value="GAIN_dom_sf"/>
</dbReference>
<feature type="transmembrane region" description="Helical" evidence="6">
    <location>
        <begin position="583"/>
        <end position="604"/>
    </location>
</feature>
<feature type="transmembrane region" description="Helical" evidence="6">
    <location>
        <begin position="425"/>
        <end position="442"/>
    </location>
</feature>
<feature type="transmembrane region" description="Helical" evidence="6">
    <location>
        <begin position="495"/>
        <end position="521"/>
    </location>
</feature>
<feature type="signal peptide" evidence="7">
    <location>
        <begin position="1"/>
        <end position="21"/>
    </location>
</feature>
<feature type="transmembrane region" description="Helical" evidence="6">
    <location>
        <begin position="462"/>
        <end position="483"/>
    </location>
</feature>
<gene>
    <name evidence="9" type="ORF">PLOB_00008631</name>
</gene>
<dbReference type="Gene3D" id="1.20.1070.10">
    <property type="entry name" value="Rhodopsin 7-helix transmembrane proteins"/>
    <property type="match status" value="1"/>
</dbReference>